<evidence type="ECO:0000313" key="8">
    <source>
        <dbReference type="Proteomes" id="UP000594638"/>
    </source>
</evidence>
<organism evidence="7 8">
    <name type="scientific">Olea europaea subsp. europaea</name>
    <dbReference type="NCBI Taxonomy" id="158383"/>
    <lineage>
        <taxon>Eukaryota</taxon>
        <taxon>Viridiplantae</taxon>
        <taxon>Streptophyta</taxon>
        <taxon>Embryophyta</taxon>
        <taxon>Tracheophyta</taxon>
        <taxon>Spermatophyta</taxon>
        <taxon>Magnoliopsida</taxon>
        <taxon>eudicotyledons</taxon>
        <taxon>Gunneridae</taxon>
        <taxon>Pentapetalae</taxon>
        <taxon>asterids</taxon>
        <taxon>lamiids</taxon>
        <taxon>Lamiales</taxon>
        <taxon>Oleaceae</taxon>
        <taxon>Oleeae</taxon>
        <taxon>Olea</taxon>
    </lineage>
</organism>
<proteinExistence type="predicted"/>
<dbReference type="EMBL" id="CACTIH010000334">
    <property type="protein sequence ID" value="CAA2959597.1"/>
    <property type="molecule type" value="Genomic_DNA"/>
</dbReference>
<comment type="caution">
    <text evidence="7">The sequence shown here is derived from an EMBL/GenBank/DDBJ whole genome shotgun (WGS) entry which is preliminary data.</text>
</comment>
<evidence type="ECO:0000313" key="7">
    <source>
        <dbReference type="EMBL" id="CAA2959597.1"/>
    </source>
</evidence>
<dbReference type="PANTHER" id="PTHR30249:SF0">
    <property type="entry name" value="PLASTIDAL GLYCOLATE_GLYCERATE TRANSLOCATOR 1, CHLOROPLASTIC"/>
    <property type="match status" value="1"/>
</dbReference>
<keyword evidence="4 6" id="KW-0472">Membrane</keyword>
<dbReference type="PANTHER" id="PTHR30249">
    <property type="entry name" value="PUTATIVE SEROTONIN TRANSPORTER"/>
    <property type="match status" value="1"/>
</dbReference>
<evidence type="ECO:0000256" key="5">
    <source>
        <dbReference type="SAM" id="MobiDB-lite"/>
    </source>
</evidence>
<dbReference type="OrthoDB" id="2502820at2759"/>
<dbReference type="GO" id="GO:0016020">
    <property type="term" value="C:membrane"/>
    <property type="evidence" value="ECO:0007669"/>
    <property type="project" value="UniProtKB-SubCell"/>
</dbReference>
<dbReference type="AlphaFoldDB" id="A0A8S0PY44"/>
<evidence type="ECO:0000256" key="1">
    <source>
        <dbReference type="ARBA" id="ARBA00004141"/>
    </source>
</evidence>
<keyword evidence="8" id="KW-1185">Reference proteome</keyword>
<dbReference type="Proteomes" id="UP000594638">
    <property type="component" value="Unassembled WGS sequence"/>
</dbReference>
<name>A0A8S0PY44_OLEEU</name>
<evidence type="ECO:0000256" key="3">
    <source>
        <dbReference type="ARBA" id="ARBA00022989"/>
    </source>
</evidence>
<sequence>MSLQAFHTALDDGASQHTISLESIQDPKCSKRKGAPRKFRKKSPLESNSSKAKSRPNSVKGRRSEVGPSKLGKVQLLVQTCDQGSYYMQAPVTFSELMLDGADDNVFAQQEMSPSFFPVAPPSDLLYSQDPQKSHSNRTVIVKSTESTSGSTSTGILMMHFIVSLGIILAMDKYLKKAFIAAAIKFPSTLFGIFYVFATLNVLDFVVLAAASGLMNFFEPAFLFIQR</sequence>
<evidence type="ECO:0000256" key="2">
    <source>
        <dbReference type="ARBA" id="ARBA00022692"/>
    </source>
</evidence>
<keyword evidence="3 6" id="KW-1133">Transmembrane helix</keyword>
<gene>
    <name evidence="7" type="ORF">OLEA9_A015333</name>
</gene>
<evidence type="ECO:0000256" key="4">
    <source>
        <dbReference type="ARBA" id="ARBA00023136"/>
    </source>
</evidence>
<dbReference type="Gramene" id="OE9A015333T1">
    <property type="protein sequence ID" value="OE9A015333C1"/>
    <property type="gene ID" value="OE9A015333"/>
</dbReference>
<evidence type="ECO:0000256" key="6">
    <source>
        <dbReference type="SAM" id="Phobius"/>
    </source>
</evidence>
<feature type="compositionally biased region" description="Polar residues" evidence="5">
    <location>
        <begin position="45"/>
        <end position="57"/>
    </location>
</feature>
<feature type="region of interest" description="Disordered" evidence="5">
    <location>
        <begin position="17"/>
        <end position="67"/>
    </location>
</feature>
<reference evidence="7 8" key="1">
    <citation type="submission" date="2019-12" db="EMBL/GenBank/DDBJ databases">
        <authorList>
            <person name="Alioto T."/>
            <person name="Alioto T."/>
            <person name="Gomez Garrido J."/>
        </authorList>
    </citation>
    <scope>NUCLEOTIDE SEQUENCE [LARGE SCALE GENOMIC DNA]</scope>
</reference>
<dbReference type="InterPro" id="IPR007300">
    <property type="entry name" value="CidB/LrgB"/>
</dbReference>
<accession>A0A8S0PY44</accession>
<feature type="compositionally biased region" description="Basic residues" evidence="5">
    <location>
        <begin position="30"/>
        <end position="42"/>
    </location>
</feature>
<keyword evidence="2 6" id="KW-0812">Transmembrane</keyword>
<protein>
    <submittedName>
        <fullName evidence="7">Plastidal glycolate glycerate translocator 1, chloroplastic</fullName>
    </submittedName>
</protein>
<comment type="subcellular location">
    <subcellularLocation>
        <location evidence="1">Membrane</location>
        <topology evidence="1">Multi-pass membrane protein</topology>
    </subcellularLocation>
</comment>
<feature type="transmembrane region" description="Helical" evidence="6">
    <location>
        <begin position="153"/>
        <end position="171"/>
    </location>
</feature>